<comment type="activity regulation">
    <text evidence="10">Na(+) is not transported, but it plays an essential structural role and its presence is essential for fluoride channel function.</text>
</comment>
<comment type="similarity">
    <text evidence="7 10">Belongs to the fluoride channel Fluc/FEX (TC 1.A.43) family.</text>
</comment>
<dbReference type="NCBIfam" id="TIGR00494">
    <property type="entry name" value="crcB"/>
    <property type="match status" value="1"/>
</dbReference>
<proteinExistence type="inferred from homology"/>
<keyword evidence="3 10" id="KW-0812">Transmembrane</keyword>
<accession>A0ABS6UAX1</accession>
<feature type="transmembrane region" description="Helical" evidence="10">
    <location>
        <begin position="89"/>
        <end position="107"/>
    </location>
</feature>
<feature type="transmembrane region" description="Helical" evidence="10">
    <location>
        <begin position="53"/>
        <end position="77"/>
    </location>
</feature>
<evidence type="ECO:0000256" key="10">
    <source>
        <dbReference type="HAMAP-Rule" id="MF_00454"/>
    </source>
</evidence>
<evidence type="ECO:0000256" key="4">
    <source>
        <dbReference type="ARBA" id="ARBA00022989"/>
    </source>
</evidence>
<keyword evidence="10" id="KW-0813">Transport</keyword>
<comment type="function">
    <text evidence="9 10">Fluoride-specific ion channel. Important for reducing fluoride concentration in the cell, thus reducing its toxicity.</text>
</comment>
<comment type="subcellular location">
    <subcellularLocation>
        <location evidence="1 10">Cell membrane</location>
        <topology evidence="1 10">Multi-pass membrane protein</topology>
    </subcellularLocation>
</comment>
<keyword evidence="12" id="KW-1185">Reference proteome</keyword>
<protein>
    <recommendedName>
        <fullName evidence="10">Fluoride-specific ion channel FluC</fullName>
    </recommendedName>
</protein>
<evidence type="ECO:0000256" key="5">
    <source>
        <dbReference type="ARBA" id="ARBA00023136"/>
    </source>
</evidence>
<evidence type="ECO:0000313" key="12">
    <source>
        <dbReference type="Proteomes" id="UP000694300"/>
    </source>
</evidence>
<organism evidence="11 12">
    <name type="scientific">Pseudonocardia oceani</name>
    <dbReference type="NCBI Taxonomy" id="2792013"/>
    <lineage>
        <taxon>Bacteria</taxon>
        <taxon>Bacillati</taxon>
        <taxon>Actinomycetota</taxon>
        <taxon>Actinomycetes</taxon>
        <taxon>Pseudonocardiales</taxon>
        <taxon>Pseudonocardiaceae</taxon>
        <taxon>Pseudonocardia</taxon>
    </lineage>
</organism>
<dbReference type="HAMAP" id="MF_00454">
    <property type="entry name" value="FluC"/>
    <property type="match status" value="1"/>
</dbReference>
<dbReference type="EMBL" id="JADQDF010000001">
    <property type="protein sequence ID" value="MBW0129370.1"/>
    <property type="molecule type" value="Genomic_DNA"/>
</dbReference>
<gene>
    <name evidence="10 11" type="primary">crcB</name>
    <name evidence="10" type="synonym">fluC</name>
    <name evidence="11" type="ORF">I4I82_17030</name>
</gene>
<comment type="catalytic activity">
    <reaction evidence="8">
        <text>fluoride(in) = fluoride(out)</text>
        <dbReference type="Rhea" id="RHEA:76159"/>
        <dbReference type="ChEBI" id="CHEBI:17051"/>
    </reaction>
    <physiologicalReaction direction="left-to-right" evidence="8">
        <dbReference type="Rhea" id="RHEA:76160"/>
    </physiologicalReaction>
</comment>
<feature type="binding site" evidence="10">
    <location>
        <position position="100"/>
    </location>
    <ligand>
        <name>Na(+)</name>
        <dbReference type="ChEBI" id="CHEBI:29101"/>
        <note>structural</note>
    </ligand>
</feature>
<name>A0ABS6UAX1_9PSEU</name>
<keyword evidence="2 10" id="KW-1003">Cell membrane</keyword>
<evidence type="ECO:0000256" key="3">
    <source>
        <dbReference type="ARBA" id="ARBA00022692"/>
    </source>
</evidence>
<evidence type="ECO:0000256" key="7">
    <source>
        <dbReference type="ARBA" id="ARBA00035120"/>
    </source>
</evidence>
<keyword evidence="4 10" id="KW-1133">Transmembrane helix</keyword>
<keyword evidence="10" id="KW-0479">Metal-binding</keyword>
<evidence type="ECO:0000256" key="8">
    <source>
        <dbReference type="ARBA" id="ARBA00035585"/>
    </source>
</evidence>
<evidence type="ECO:0000313" key="11">
    <source>
        <dbReference type="EMBL" id="MBW0129370.1"/>
    </source>
</evidence>
<reference evidence="11 12" key="1">
    <citation type="submission" date="2020-11" db="EMBL/GenBank/DDBJ databases">
        <title>Pseudonocardia abyssalis sp. nov. and Pseudonocardia oceani sp. nov., description and phylogenomic analysis of two novel actinomycetes isolated from the deep Southern Ocean.</title>
        <authorList>
            <person name="Parra J."/>
        </authorList>
    </citation>
    <scope>NUCLEOTIDE SEQUENCE [LARGE SCALE GENOMIC DNA]</scope>
    <source>
        <strain evidence="12">KRD185</strain>
    </source>
</reference>
<dbReference type="PANTHER" id="PTHR28259">
    <property type="entry name" value="FLUORIDE EXPORT PROTEIN 1-RELATED"/>
    <property type="match status" value="1"/>
</dbReference>
<dbReference type="Proteomes" id="UP000694300">
    <property type="component" value="Unassembled WGS sequence"/>
</dbReference>
<sequence>MALTTPTTARAYVPRVPPAPTGQAPALGAVAVGGALGALARWGAGLALPAAPAAFPLATFGVNVAGCLVIGALLVVLTEVVTAHPLARPFLATGVLGGFTTFSTYAVDVHTLLGAGRPAVAAAYLLGTLIAALAATWLGARLARAAAGVPR</sequence>
<evidence type="ECO:0000256" key="2">
    <source>
        <dbReference type="ARBA" id="ARBA00022475"/>
    </source>
</evidence>
<dbReference type="PANTHER" id="PTHR28259:SF1">
    <property type="entry name" value="FLUORIDE EXPORT PROTEIN 1-RELATED"/>
    <property type="match status" value="1"/>
</dbReference>
<comment type="caution">
    <text evidence="11">The sequence shown here is derived from an EMBL/GenBank/DDBJ whole genome shotgun (WGS) entry which is preliminary data.</text>
</comment>
<feature type="transmembrane region" description="Helical" evidence="10">
    <location>
        <begin position="119"/>
        <end position="140"/>
    </location>
</feature>
<dbReference type="Pfam" id="PF02537">
    <property type="entry name" value="CRCB"/>
    <property type="match status" value="1"/>
</dbReference>
<dbReference type="InterPro" id="IPR003691">
    <property type="entry name" value="FluC"/>
</dbReference>
<keyword evidence="10" id="KW-0915">Sodium</keyword>
<evidence type="ECO:0000256" key="9">
    <source>
        <dbReference type="ARBA" id="ARBA00049940"/>
    </source>
</evidence>
<evidence type="ECO:0000256" key="6">
    <source>
        <dbReference type="ARBA" id="ARBA00023303"/>
    </source>
</evidence>
<keyword evidence="6 10" id="KW-0407">Ion channel</keyword>
<feature type="binding site" evidence="10">
    <location>
        <position position="97"/>
    </location>
    <ligand>
        <name>Na(+)</name>
        <dbReference type="ChEBI" id="CHEBI:29101"/>
        <note>structural</note>
    </ligand>
</feature>
<evidence type="ECO:0000256" key="1">
    <source>
        <dbReference type="ARBA" id="ARBA00004651"/>
    </source>
</evidence>
<keyword evidence="10" id="KW-0406">Ion transport</keyword>
<keyword evidence="5 10" id="KW-0472">Membrane</keyword>